<dbReference type="InterPro" id="IPR020449">
    <property type="entry name" value="Tscrpt_reg_AraC-type_HTH"/>
</dbReference>
<sequence length="517" mass="58410">MDWEEQGITVAGVSSNGEEGLQLISRLRPDLVITDIRMPIMDGLSMLRMVLEENRNCKFILISGYADFDYAQQAVQLGAFDFVVKPFSEEDIMSAALRAKAEITEERMQLLSVREMENKLRESMPVLRQEYFALLVNHRISWEDASERWDFLNIKLEPRGFVVMLIEMDNVREGTAEPSIRELELIRFSLLNIMQETLAEHARSVVFRYRLNQYLAVLNDTGVSSPIEMAEQICRNIERYTKVTISVGVGGRVSEISELPDSYRQAQQALSHHLFTEGNTAIMYDDIHQSGSQEPLALEYKDELLLALRSGNVEKTVAILSTIAVSLQKLVSRQNPNYLLSLYDELAASAIRTFYEMVPYSDIQPLIQSFKAVQGTVGLSLASLQRQLLTLCTEGATLVHKNSLSSGQKVVYKAIDYMKSRLSEDIAVGECAAHVHLSASYFASLFKQVTGMTVTQYMTSERIQKAKVLLVEGAQVQEVALAVGYEERRYFSDVFKKITGQTPSEFRAGYHTDRPET</sequence>
<evidence type="ECO:0000259" key="5">
    <source>
        <dbReference type="PROSITE" id="PS01124"/>
    </source>
</evidence>
<feature type="domain" description="HTH araC/xylS-type" evidence="5">
    <location>
        <begin position="412"/>
        <end position="509"/>
    </location>
</feature>
<dbReference type="InterPro" id="IPR018060">
    <property type="entry name" value="HTH_AraC"/>
</dbReference>
<dbReference type="Proteomes" id="UP000245202">
    <property type="component" value="Unassembled WGS sequence"/>
</dbReference>
<organism evidence="8 9">
    <name type="scientific">Paenibacillus agaridevorans</name>
    <dbReference type="NCBI Taxonomy" id="171404"/>
    <lineage>
        <taxon>Bacteria</taxon>
        <taxon>Bacillati</taxon>
        <taxon>Bacillota</taxon>
        <taxon>Bacilli</taxon>
        <taxon>Bacillales</taxon>
        <taxon>Paenibacillaceae</taxon>
        <taxon>Paenibacillus</taxon>
    </lineage>
</organism>
<feature type="modified residue" description="4-aspartylphosphate" evidence="4">
    <location>
        <position position="35"/>
    </location>
</feature>
<dbReference type="SUPFAM" id="SSF52172">
    <property type="entry name" value="CheY-like"/>
    <property type="match status" value="1"/>
</dbReference>
<dbReference type="PROSITE" id="PS00041">
    <property type="entry name" value="HTH_ARAC_FAMILY_1"/>
    <property type="match status" value="1"/>
</dbReference>
<dbReference type="SMART" id="SM00448">
    <property type="entry name" value="REC"/>
    <property type="match status" value="1"/>
</dbReference>
<dbReference type="SMART" id="SM00342">
    <property type="entry name" value="HTH_ARAC"/>
    <property type="match status" value="1"/>
</dbReference>
<dbReference type="SUPFAM" id="SSF46689">
    <property type="entry name" value="Homeodomain-like"/>
    <property type="match status" value="2"/>
</dbReference>
<dbReference type="PROSITE" id="PS50887">
    <property type="entry name" value="GGDEF"/>
    <property type="match status" value="1"/>
</dbReference>
<dbReference type="EMBL" id="BDQX01000133">
    <property type="protein sequence ID" value="GBG08076.1"/>
    <property type="molecule type" value="Genomic_DNA"/>
</dbReference>
<dbReference type="InterPro" id="IPR018062">
    <property type="entry name" value="HTH_AraC-typ_CS"/>
</dbReference>
<dbReference type="SUPFAM" id="SSF55073">
    <property type="entry name" value="Nucleotide cyclase"/>
    <property type="match status" value="1"/>
</dbReference>
<dbReference type="InterPro" id="IPR000160">
    <property type="entry name" value="GGDEF_dom"/>
</dbReference>
<dbReference type="InterPro" id="IPR029787">
    <property type="entry name" value="Nucleotide_cyclase"/>
</dbReference>
<gene>
    <name evidence="8" type="ORF">PAT3040_02643</name>
</gene>
<keyword evidence="9" id="KW-1185">Reference proteome</keyword>
<dbReference type="GO" id="GO:0003700">
    <property type="term" value="F:DNA-binding transcription factor activity"/>
    <property type="evidence" value="ECO:0007669"/>
    <property type="project" value="InterPro"/>
</dbReference>
<evidence type="ECO:0000256" key="4">
    <source>
        <dbReference type="PROSITE-ProRule" id="PRU00169"/>
    </source>
</evidence>
<keyword evidence="1" id="KW-0805">Transcription regulation</keyword>
<dbReference type="PROSITE" id="PS01124">
    <property type="entry name" value="HTH_ARAC_FAMILY_2"/>
    <property type="match status" value="1"/>
</dbReference>
<dbReference type="InterPro" id="IPR009057">
    <property type="entry name" value="Homeodomain-like_sf"/>
</dbReference>
<dbReference type="AlphaFoldDB" id="A0A2R5EN18"/>
<evidence type="ECO:0000313" key="8">
    <source>
        <dbReference type="EMBL" id="GBG08076.1"/>
    </source>
</evidence>
<dbReference type="PANTHER" id="PTHR43280">
    <property type="entry name" value="ARAC-FAMILY TRANSCRIPTIONAL REGULATOR"/>
    <property type="match status" value="1"/>
</dbReference>
<evidence type="ECO:0000256" key="3">
    <source>
        <dbReference type="ARBA" id="ARBA00023163"/>
    </source>
</evidence>
<dbReference type="GO" id="GO:0000160">
    <property type="term" value="P:phosphorelay signal transduction system"/>
    <property type="evidence" value="ECO:0007669"/>
    <property type="project" value="InterPro"/>
</dbReference>
<dbReference type="PRINTS" id="PR00032">
    <property type="entry name" value="HTHARAC"/>
</dbReference>
<dbReference type="GO" id="GO:0043565">
    <property type="term" value="F:sequence-specific DNA binding"/>
    <property type="evidence" value="ECO:0007669"/>
    <property type="project" value="InterPro"/>
</dbReference>
<keyword evidence="2" id="KW-0238">DNA-binding</keyword>
<evidence type="ECO:0000256" key="2">
    <source>
        <dbReference type="ARBA" id="ARBA00023125"/>
    </source>
</evidence>
<dbReference type="Gene3D" id="1.10.10.60">
    <property type="entry name" value="Homeodomain-like"/>
    <property type="match status" value="2"/>
</dbReference>
<evidence type="ECO:0000259" key="6">
    <source>
        <dbReference type="PROSITE" id="PS50110"/>
    </source>
</evidence>
<dbReference type="Gene3D" id="3.40.50.2300">
    <property type="match status" value="1"/>
</dbReference>
<proteinExistence type="predicted"/>
<keyword evidence="4" id="KW-0597">Phosphoprotein</keyword>
<reference evidence="8 9" key="1">
    <citation type="submission" date="2017-08" db="EMBL/GenBank/DDBJ databases">
        <title>Substantial Increase in Enzyme Production by Combined Drug-Resistance Mutations in Paenibacillus agaridevorans.</title>
        <authorList>
            <person name="Tanaka Y."/>
            <person name="Funane K."/>
            <person name="Hosaka T."/>
            <person name="Shiwa Y."/>
            <person name="Fujita N."/>
            <person name="Miyazaki T."/>
            <person name="Yoshikawa H."/>
            <person name="Murakami K."/>
            <person name="Kasahara K."/>
            <person name="Inaoka T."/>
            <person name="Hiraga Y."/>
            <person name="Ochi K."/>
        </authorList>
    </citation>
    <scope>NUCLEOTIDE SEQUENCE [LARGE SCALE GENOMIC DNA]</scope>
    <source>
        <strain evidence="8 9">T-3040</strain>
    </source>
</reference>
<dbReference type="InterPro" id="IPR011006">
    <property type="entry name" value="CheY-like_superfamily"/>
</dbReference>
<feature type="domain" description="Response regulatory" evidence="6">
    <location>
        <begin position="1"/>
        <end position="100"/>
    </location>
</feature>
<feature type="domain" description="GGDEF" evidence="7">
    <location>
        <begin position="159"/>
        <end position="286"/>
    </location>
</feature>
<dbReference type="PROSITE" id="PS50110">
    <property type="entry name" value="RESPONSE_REGULATORY"/>
    <property type="match status" value="1"/>
</dbReference>
<dbReference type="PANTHER" id="PTHR43280:SF28">
    <property type="entry name" value="HTH-TYPE TRANSCRIPTIONAL ACTIVATOR RHAS"/>
    <property type="match status" value="1"/>
</dbReference>
<dbReference type="Pfam" id="PF12833">
    <property type="entry name" value="HTH_18"/>
    <property type="match status" value="1"/>
</dbReference>
<dbReference type="Pfam" id="PF17853">
    <property type="entry name" value="GGDEF_2"/>
    <property type="match status" value="1"/>
</dbReference>
<keyword evidence="3" id="KW-0804">Transcription</keyword>
<protein>
    <submittedName>
        <fullName evidence="8">AraC family transcriptional regulator</fullName>
    </submittedName>
</protein>
<evidence type="ECO:0000259" key="7">
    <source>
        <dbReference type="PROSITE" id="PS50887"/>
    </source>
</evidence>
<comment type="caution">
    <text evidence="8">The sequence shown here is derived from an EMBL/GenBank/DDBJ whole genome shotgun (WGS) entry which is preliminary data.</text>
</comment>
<evidence type="ECO:0000313" key="9">
    <source>
        <dbReference type="Proteomes" id="UP000245202"/>
    </source>
</evidence>
<dbReference type="CDD" id="cd17536">
    <property type="entry name" value="REC_YesN-like"/>
    <property type="match status" value="1"/>
</dbReference>
<dbReference type="InterPro" id="IPR001789">
    <property type="entry name" value="Sig_transdc_resp-reg_receiver"/>
</dbReference>
<dbReference type="Pfam" id="PF00072">
    <property type="entry name" value="Response_reg"/>
    <property type="match status" value="1"/>
</dbReference>
<name>A0A2R5EN18_9BACL</name>
<dbReference type="InterPro" id="IPR041522">
    <property type="entry name" value="CdaR_GGDEF"/>
</dbReference>
<evidence type="ECO:0000256" key="1">
    <source>
        <dbReference type="ARBA" id="ARBA00023015"/>
    </source>
</evidence>
<accession>A0A2R5EN18</accession>